<feature type="transmembrane region" description="Helical" evidence="1">
    <location>
        <begin position="5"/>
        <end position="24"/>
    </location>
</feature>
<dbReference type="Pfam" id="PF04892">
    <property type="entry name" value="VanZ"/>
    <property type="match status" value="1"/>
</dbReference>
<proteinExistence type="predicted"/>
<feature type="transmembrane region" description="Helical" evidence="1">
    <location>
        <begin position="86"/>
        <end position="107"/>
    </location>
</feature>
<evidence type="ECO:0000313" key="3">
    <source>
        <dbReference type="EMBL" id="RPF54836.1"/>
    </source>
</evidence>
<dbReference type="InterPro" id="IPR006976">
    <property type="entry name" value="VanZ-like"/>
</dbReference>
<dbReference type="PANTHER" id="PTHR36834">
    <property type="entry name" value="MEMBRANE PROTEIN-RELATED"/>
    <property type="match status" value="1"/>
</dbReference>
<comment type="caution">
    <text evidence="3">The sequence shown here is derived from an EMBL/GenBank/DDBJ whole genome shotgun (WGS) entry which is preliminary data.</text>
</comment>
<evidence type="ECO:0000256" key="1">
    <source>
        <dbReference type="SAM" id="Phobius"/>
    </source>
</evidence>
<dbReference type="Proteomes" id="UP000277108">
    <property type="component" value="Unassembled WGS sequence"/>
</dbReference>
<name>A0A3N5BAN8_9BACL</name>
<dbReference type="PANTHER" id="PTHR36834:SF1">
    <property type="entry name" value="INTEGRAL MEMBRANE PROTEIN"/>
    <property type="match status" value="1"/>
</dbReference>
<keyword evidence="4" id="KW-1185">Reference proteome</keyword>
<evidence type="ECO:0000259" key="2">
    <source>
        <dbReference type="Pfam" id="PF04892"/>
    </source>
</evidence>
<reference evidence="3 4" key="1">
    <citation type="submission" date="2018-11" db="EMBL/GenBank/DDBJ databases">
        <title>Genomic Encyclopedia of Type Strains, Phase IV (KMG-IV): sequencing the most valuable type-strain genomes for metagenomic binning, comparative biology and taxonomic classification.</title>
        <authorList>
            <person name="Goeker M."/>
        </authorList>
    </citation>
    <scope>NUCLEOTIDE SEQUENCE [LARGE SCALE GENOMIC DNA]</scope>
    <source>
        <strain evidence="3 4">DSM 29158</strain>
    </source>
</reference>
<keyword evidence="1" id="KW-0472">Membrane</keyword>
<dbReference type="InterPro" id="IPR053150">
    <property type="entry name" value="Teicoplanin_resist-assoc"/>
</dbReference>
<keyword evidence="1" id="KW-1133">Transmembrane helix</keyword>
<protein>
    <submittedName>
        <fullName evidence="3">VanZ like protein</fullName>
    </submittedName>
</protein>
<evidence type="ECO:0000313" key="4">
    <source>
        <dbReference type="Proteomes" id="UP000277108"/>
    </source>
</evidence>
<gene>
    <name evidence="3" type="ORF">EDD62_1616</name>
</gene>
<organism evidence="3 4">
    <name type="scientific">Abyssicoccus albus</name>
    <dbReference type="NCBI Taxonomy" id="1817405"/>
    <lineage>
        <taxon>Bacteria</taxon>
        <taxon>Bacillati</taxon>
        <taxon>Bacillota</taxon>
        <taxon>Bacilli</taxon>
        <taxon>Bacillales</taxon>
        <taxon>Abyssicoccaceae</taxon>
    </lineage>
</organism>
<dbReference type="AlphaFoldDB" id="A0A3N5BAN8"/>
<dbReference type="EMBL" id="RKRK01000005">
    <property type="protein sequence ID" value="RPF54836.1"/>
    <property type="molecule type" value="Genomic_DNA"/>
</dbReference>
<sequence>MKKVIITLIFIVYVLILLGFVWFLNPEDLGYNTVNTTPFKTIDLYIKGLEQGTLNIYTVFLNLLGNIMLLLPLGLYIVYMWPNINVSSVMILAILFPAMIEIGQYLLQEIGYSHRAVDIDDIILNSIGFILGALIMKGRS</sequence>
<feature type="transmembrane region" description="Helical" evidence="1">
    <location>
        <begin position="119"/>
        <end position="136"/>
    </location>
</feature>
<feature type="transmembrane region" description="Helical" evidence="1">
    <location>
        <begin position="56"/>
        <end position="79"/>
    </location>
</feature>
<keyword evidence="1" id="KW-0812">Transmembrane</keyword>
<feature type="domain" description="VanZ-like" evidence="2">
    <location>
        <begin position="10"/>
        <end position="136"/>
    </location>
</feature>
<accession>A0A3N5BAN8</accession>